<protein>
    <submittedName>
        <fullName evidence="1">Uncharacterized protein</fullName>
    </submittedName>
</protein>
<proteinExistence type="predicted"/>
<gene>
    <name evidence="1" type="ORF">EXN68_24365</name>
</gene>
<organism evidence="1 2">
    <name type="scientific">Rhizobium rhizogenes</name>
    <name type="common">Agrobacterium rhizogenes</name>
    <dbReference type="NCBI Taxonomy" id="359"/>
    <lineage>
        <taxon>Bacteria</taxon>
        <taxon>Pseudomonadati</taxon>
        <taxon>Pseudomonadota</taxon>
        <taxon>Alphaproteobacteria</taxon>
        <taxon>Hyphomicrobiales</taxon>
        <taxon>Rhizobiaceae</taxon>
        <taxon>Rhizobium/Agrobacterium group</taxon>
        <taxon>Rhizobium</taxon>
    </lineage>
</organism>
<dbReference type="RefSeq" id="WP_142843325.1">
    <property type="nucleotide sequence ID" value="NZ_JAPZAA010000013.1"/>
</dbReference>
<evidence type="ECO:0000313" key="1">
    <source>
        <dbReference type="EMBL" id="TRA96301.1"/>
    </source>
</evidence>
<dbReference type="Proteomes" id="UP000315434">
    <property type="component" value="Unassembled WGS sequence"/>
</dbReference>
<sequence length="80" mass="8641">MSNLISFPSTRFQQHSSPELRAVRDQILEVYAQLEEIRMAITASASQGAAAPRIQLLDHTEFGLWAANGRGAASELAGEG</sequence>
<dbReference type="EMBL" id="SGNY01000011">
    <property type="protein sequence ID" value="TRA96301.1"/>
    <property type="molecule type" value="Genomic_DNA"/>
</dbReference>
<dbReference type="AlphaFoldDB" id="A0A546X6D7"/>
<accession>A0A546X6D7</accession>
<name>A0A546X6D7_RHIRH</name>
<reference evidence="1 2" key="1">
    <citation type="journal article" date="2019" name="Appl. Microbiol. Biotechnol.">
        <title>Differential efficiency of wild type rhizogenic strains for rol gene transformation of plants.</title>
        <authorList>
            <person name="Desmet S."/>
            <person name="De Keyser E."/>
            <person name="Van Vaerenbergh J."/>
            <person name="Baeyen S."/>
            <person name="Van Huylenbroeck J."/>
            <person name="Geelen D."/>
            <person name="Dhooghe E."/>
        </authorList>
    </citation>
    <scope>NUCLEOTIDE SEQUENCE [LARGE SCALE GENOMIC DNA]</scope>
    <source>
        <strain evidence="1 2">GBBC3284</strain>
    </source>
</reference>
<evidence type="ECO:0000313" key="2">
    <source>
        <dbReference type="Proteomes" id="UP000315434"/>
    </source>
</evidence>
<comment type="caution">
    <text evidence="1">The sequence shown here is derived from an EMBL/GenBank/DDBJ whole genome shotgun (WGS) entry which is preliminary data.</text>
</comment>